<sequence>MAEPFGVVAGALGIVGLFNNCVESFQYIRLGRRFEQDYKGSRLRLDVAQMRLNRWGEAVQIHQNSSFIDNHADEQVELARSILEQIANLFTSAWKKSQQYESVTDQHDLMLLDDNDMGPTDQDLHRKLNDKFRKRYAKVTKKTFWALYDGRNLERLVGQIATFVEELEELFPIEAASRQLAKDEIKEIEDEASLKRLQAAADGIDTDLKEAAKRKTNTIASRNSVKAVDVDGYAMTQVGNHFGEVFFAQGRTFCDSTTNTVETVTARGGSRTQVGNSFGGGGVTDN</sequence>
<dbReference type="Pfam" id="PF14479">
    <property type="entry name" value="HeLo"/>
    <property type="match status" value="1"/>
</dbReference>
<evidence type="ECO:0000259" key="3">
    <source>
        <dbReference type="Pfam" id="PF14479"/>
    </source>
</evidence>
<name>A0ABQ8RK46_FUSEQ</name>
<dbReference type="Pfam" id="PF11558">
    <property type="entry name" value="HET-s_218-289"/>
    <property type="match status" value="1"/>
</dbReference>
<dbReference type="PANTHER" id="PTHR37542">
    <property type="entry name" value="HELO DOMAIN-CONTAINING PROTEIN-RELATED"/>
    <property type="match status" value="1"/>
</dbReference>
<gene>
    <name evidence="4" type="ORF">NW768_002771</name>
</gene>
<dbReference type="Proteomes" id="UP001152024">
    <property type="component" value="Unassembled WGS sequence"/>
</dbReference>
<dbReference type="EMBL" id="JAOQBH010000004">
    <property type="protein sequence ID" value="KAJ4137190.1"/>
    <property type="molecule type" value="Genomic_DNA"/>
</dbReference>
<feature type="domain" description="Het-s prion-forming" evidence="2">
    <location>
        <begin position="215"/>
        <end position="279"/>
    </location>
</feature>
<dbReference type="InterPro" id="IPR038305">
    <property type="entry name" value="HeLo_sf"/>
</dbReference>
<proteinExistence type="predicted"/>
<evidence type="ECO:0000256" key="1">
    <source>
        <dbReference type="SAM" id="Coils"/>
    </source>
</evidence>
<feature type="coiled-coil region" evidence="1">
    <location>
        <begin position="178"/>
        <end position="214"/>
    </location>
</feature>
<dbReference type="InterPro" id="IPR029498">
    <property type="entry name" value="HeLo_dom"/>
</dbReference>
<evidence type="ECO:0000313" key="4">
    <source>
        <dbReference type="EMBL" id="KAJ4137190.1"/>
    </source>
</evidence>
<keyword evidence="1" id="KW-0175">Coiled coil</keyword>
<evidence type="ECO:0000259" key="2">
    <source>
        <dbReference type="Pfam" id="PF11558"/>
    </source>
</evidence>
<keyword evidence="5" id="KW-1185">Reference proteome</keyword>
<organism evidence="4 5">
    <name type="scientific">Fusarium equiseti</name>
    <name type="common">Fusarium scirpi</name>
    <dbReference type="NCBI Taxonomy" id="61235"/>
    <lineage>
        <taxon>Eukaryota</taxon>
        <taxon>Fungi</taxon>
        <taxon>Dikarya</taxon>
        <taxon>Ascomycota</taxon>
        <taxon>Pezizomycotina</taxon>
        <taxon>Sordariomycetes</taxon>
        <taxon>Hypocreomycetidae</taxon>
        <taxon>Hypocreales</taxon>
        <taxon>Nectriaceae</taxon>
        <taxon>Fusarium</taxon>
        <taxon>Fusarium incarnatum-equiseti species complex</taxon>
    </lineage>
</organism>
<dbReference type="PANTHER" id="PTHR37542:SF3">
    <property type="entry name" value="PRION-INHIBITION AND PROPAGATION HELO DOMAIN-CONTAINING PROTEIN"/>
    <property type="match status" value="1"/>
</dbReference>
<dbReference type="Gene3D" id="1.20.120.1020">
    <property type="entry name" value="Prion-inhibition and propagation, HeLo domain"/>
    <property type="match status" value="1"/>
</dbReference>
<comment type="caution">
    <text evidence="4">The sequence shown here is derived from an EMBL/GenBank/DDBJ whole genome shotgun (WGS) entry which is preliminary data.</text>
</comment>
<protein>
    <recommendedName>
        <fullName evidence="6">Prion-inhibition and propagation HeLo domain-containing protein</fullName>
    </recommendedName>
</protein>
<dbReference type="InterPro" id="IPR021084">
    <property type="entry name" value="Het-s_prion_dom"/>
</dbReference>
<evidence type="ECO:0000313" key="5">
    <source>
        <dbReference type="Proteomes" id="UP001152024"/>
    </source>
</evidence>
<accession>A0ABQ8RK46</accession>
<reference evidence="4" key="1">
    <citation type="submission" date="2022-09" db="EMBL/GenBank/DDBJ databases">
        <title>Fusarium specimens isolated from Avocado Roots.</title>
        <authorList>
            <person name="Stajich J."/>
            <person name="Roper C."/>
            <person name="Heimlech-Rivalta G."/>
        </authorList>
    </citation>
    <scope>NUCLEOTIDE SEQUENCE</scope>
    <source>
        <strain evidence="4">CF00095</strain>
    </source>
</reference>
<evidence type="ECO:0008006" key="6">
    <source>
        <dbReference type="Google" id="ProtNLM"/>
    </source>
</evidence>
<feature type="domain" description="Prion-inhibition and propagation HeLo" evidence="3">
    <location>
        <begin position="6"/>
        <end position="197"/>
    </location>
</feature>